<evidence type="ECO:0008006" key="6">
    <source>
        <dbReference type="Google" id="ProtNLM"/>
    </source>
</evidence>
<evidence type="ECO:0000259" key="3">
    <source>
        <dbReference type="Pfam" id="PF21028"/>
    </source>
</evidence>
<dbReference type="InterPro" id="IPR023361">
    <property type="entry name" value="DUF1285_beta_roll_sf"/>
</dbReference>
<dbReference type="PIRSF" id="PIRSF029557">
    <property type="entry name" value="UCP029557"/>
    <property type="match status" value="1"/>
</dbReference>
<proteinExistence type="predicted"/>
<dbReference type="InterPro" id="IPR048341">
    <property type="entry name" value="DUF1285_N"/>
</dbReference>
<feature type="compositionally biased region" description="Basic and acidic residues" evidence="1">
    <location>
        <begin position="1"/>
        <end position="16"/>
    </location>
</feature>
<dbReference type="EMBL" id="FWZX01000016">
    <property type="protein sequence ID" value="SMF46547.1"/>
    <property type="molecule type" value="Genomic_DNA"/>
</dbReference>
<dbReference type="InterPro" id="IPR010707">
    <property type="entry name" value="DUF1285"/>
</dbReference>
<protein>
    <recommendedName>
        <fullName evidence="6">Proteophosphoglycan</fullName>
    </recommendedName>
</protein>
<dbReference type="Gene3D" id="2.30.270.10">
    <property type="entry name" value="duf1285 protein"/>
    <property type="match status" value="1"/>
</dbReference>
<evidence type="ECO:0000259" key="2">
    <source>
        <dbReference type="Pfam" id="PF06938"/>
    </source>
</evidence>
<evidence type="ECO:0000313" key="5">
    <source>
        <dbReference type="Proteomes" id="UP000192917"/>
    </source>
</evidence>
<dbReference type="Pfam" id="PF21028">
    <property type="entry name" value="DUF1285_C"/>
    <property type="match status" value="1"/>
</dbReference>
<sequence>MGDERNETTAADEKIGDLGARGEGSQDPALPFCGDLDMRIAADGTWFYKGTPIRRERLVKLFSTVLRREDDGQYWLVTPVERGRVVVEDAPFVAIELSVKGSGPEQVLAFRTNLDDWVEAGPQTPLRVDFDLESGEPRPYVLVREGLEARLLRNVYYHLVEAAEPRVIDRQERLGVWSKGRFFPLDRPETGP</sequence>
<gene>
    <name evidence="4" type="ORF">SAMN05428998_116109</name>
</gene>
<organism evidence="4 5">
    <name type="scientific">Tistlia consotensis USBA 355</name>
    <dbReference type="NCBI Taxonomy" id="560819"/>
    <lineage>
        <taxon>Bacteria</taxon>
        <taxon>Pseudomonadati</taxon>
        <taxon>Pseudomonadota</taxon>
        <taxon>Alphaproteobacteria</taxon>
        <taxon>Rhodospirillales</taxon>
        <taxon>Rhodovibrionaceae</taxon>
        <taxon>Tistlia</taxon>
    </lineage>
</organism>
<dbReference type="InterPro" id="IPR048342">
    <property type="entry name" value="DUF1285_C"/>
</dbReference>
<feature type="region of interest" description="Disordered" evidence="1">
    <location>
        <begin position="1"/>
        <end position="26"/>
    </location>
</feature>
<dbReference type="RefSeq" id="WP_085124207.1">
    <property type="nucleotide sequence ID" value="NZ_FWZX01000016.1"/>
</dbReference>
<feature type="domain" description="DUF1285" evidence="3">
    <location>
        <begin position="91"/>
        <end position="185"/>
    </location>
</feature>
<name>A0A1Y6C5B1_9PROT</name>
<accession>A0A1Y6C5B1</accession>
<reference evidence="4 5" key="1">
    <citation type="submission" date="2017-04" db="EMBL/GenBank/DDBJ databases">
        <authorList>
            <person name="Afonso C.L."/>
            <person name="Miller P.J."/>
            <person name="Scott M.A."/>
            <person name="Spackman E."/>
            <person name="Goraichik I."/>
            <person name="Dimitrov K.M."/>
            <person name="Suarez D.L."/>
            <person name="Swayne D.E."/>
        </authorList>
    </citation>
    <scope>NUCLEOTIDE SEQUENCE [LARGE SCALE GENOMIC DNA]</scope>
    <source>
        <strain evidence="4 5">USBA 355</strain>
    </source>
</reference>
<dbReference type="AlphaFoldDB" id="A0A1Y6C5B1"/>
<dbReference type="STRING" id="560819.SAMN05428998_116109"/>
<keyword evidence="5" id="KW-1185">Reference proteome</keyword>
<dbReference type="Gene3D" id="3.10.540.10">
    <property type="entry name" value="duf1285 like domain"/>
    <property type="match status" value="1"/>
</dbReference>
<feature type="domain" description="DUF1285" evidence="2">
    <location>
        <begin position="31"/>
        <end position="90"/>
    </location>
</feature>
<evidence type="ECO:0000313" key="4">
    <source>
        <dbReference type="EMBL" id="SMF46547.1"/>
    </source>
</evidence>
<dbReference type="Proteomes" id="UP000192917">
    <property type="component" value="Unassembled WGS sequence"/>
</dbReference>
<dbReference type="Pfam" id="PF06938">
    <property type="entry name" value="DUF1285_N"/>
    <property type="match status" value="1"/>
</dbReference>
<evidence type="ECO:0000256" key="1">
    <source>
        <dbReference type="SAM" id="MobiDB-lite"/>
    </source>
</evidence>